<sequence length="326" mass="33792">MLRAIAAPWTRLTRVQSLLWARKWGTLVGFAALVIFFSLLRPSVFPTVQNWSNIIEQVATLAIVSVMVTAVMVTGDFDLSVGALASLAGVVAVDLMANHGVPVVPAILIALLVGVVGGAMNGLLVAYGGLSAFVATLATMTAYGGAALLYTDGATLFSGIPEGFRWLGQGDVAGIPTPVIVMLVVVFLAWLLMEHTVFGRRLYAIGGNAEASYLAGIAVQRLRLAAFVLSGLGAALSGVILASRLFSAHPQAGNPFMLGAAAAVFLGATAFREGEPHVLGTVLGVLIMGVLGNGLNILGINSYIQSILTGVIIVLAVLISSLSRRR</sequence>
<organism evidence="7 8">
    <name type="scientific">Candidatus Thermofonsia Clade 3 bacterium</name>
    <dbReference type="NCBI Taxonomy" id="2364212"/>
    <lineage>
        <taxon>Bacteria</taxon>
        <taxon>Bacillati</taxon>
        <taxon>Chloroflexota</taxon>
        <taxon>Candidatus Thermofontia</taxon>
        <taxon>Candidatus Thermofonsia Clade 3</taxon>
    </lineage>
</organism>
<feature type="transmembrane region" description="Helical" evidence="6">
    <location>
        <begin position="278"/>
        <end position="297"/>
    </location>
</feature>
<dbReference type="GO" id="GO:0016740">
    <property type="term" value="F:transferase activity"/>
    <property type="evidence" value="ECO:0007669"/>
    <property type="project" value="UniProtKB-KW"/>
</dbReference>
<feature type="transmembrane region" description="Helical" evidence="6">
    <location>
        <begin position="224"/>
        <end position="246"/>
    </location>
</feature>
<evidence type="ECO:0000256" key="2">
    <source>
        <dbReference type="ARBA" id="ARBA00022475"/>
    </source>
</evidence>
<dbReference type="InterPro" id="IPR001851">
    <property type="entry name" value="ABC_transp_permease"/>
</dbReference>
<proteinExistence type="predicted"/>
<dbReference type="GO" id="GO:0022857">
    <property type="term" value="F:transmembrane transporter activity"/>
    <property type="evidence" value="ECO:0007669"/>
    <property type="project" value="InterPro"/>
</dbReference>
<dbReference type="EMBL" id="PGTN01000019">
    <property type="protein sequence ID" value="PJF48284.1"/>
    <property type="molecule type" value="Genomic_DNA"/>
</dbReference>
<feature type="transmembrane region" description="Helical" evidence="6">
    <location>
        <begin position="21"/>
        <end position="39"/>
    </location>
</feature>
<evidence type="ECO:0000313" key="8">
    <source>
        <dbReference type="Proteomes" id="UP000230790"/>
    </source>
</evidence>
<keyword evidence="3 6" id="KW-0812">Transmembrane</keyword>
<keyword evidence="5 6" id="KW-0472">Membrane</keyword>
<dbReference type="PANTHER" id="PTHR32196">
    <property type="entry name" value="ABC TRANSPORTER PERMEASE PROTEIN YPHD-RELATED-RELATED"/>
    <property type="match status" value="1"/>
</dbReference>
<evidence type="ECO:0000313" key="7">
    <source>
        <dbReference type="EMBL" id="PJF48284.1"/>
    </source>
</evidence>
<keyword evidence="2" id="KW-1003">Cell membrane</keyword>
<feature type="transmembrane region" description="Helical" evidence="6">
    <location>
        <begin position="132"/>
        <end position="152"/>
    </location>
</feature>
<keyword evidence="7" id="KW-0808">Transferase</keyword>
<evidence type="ECO:0000256" key="3">
    <source>
        <dbReference type="ARBA" id="ARBA00022692"/>
    </source>
</evidence>
<evidence type="ECO:0000256" key="1">
    <source>
        <dbReference type="ARBA" id="ARBA00004651"/>
    </source>
</evidence>
<evidence type="ECO:0000256" key="6">
    <source>
        <dbReference type="SAM" id="Phobius"/>
    </source>
</evidence>
<protein>
    <submittedName>
        <fullName evidence="7">Dolichyl-phosphate beta-glucosyltransferase</fullName>
    </submittedName>
</protein>
<feature type="transmembrane region" description="Helical" evidence="6">
    <location>
        <begin position="172"/>
        <end position="193"/>
    </location>
</feature>
<feature type="transmembrane region" description="Helical" evidence="6">
    <location>
        <begin position="103"/>
        <end position="125"/>
    </location>
</feature>
<reference evidence="7 8" key="1">
    <citation type="submission" date="2017-11" db="EMBL/GenBank/DDBJ databases">
        <title>Evolution of Phototrophy in the Chloroflexi Phylum Driven by Horizontal Gene Transfer.</title>
        <authorList>
            <person name="Ward L.M."/>
            <person name="Hemp J."/>
            <person name="Shih P.M."/>
            <person name="Mcglynn S.E."/>
            <person name="Fischer W."/>
        </authorList>
    </citation>
    <scope>NUCLEOTIDE SEQUENCE [LARGE SCALE GENOMIC DNA]</scope>
    <source>
        <strain evidence="7">JP3_7</strain>
    </source>
</reference>
<dbReference type="Proteomes" id="UP000230790">
    <property type="component" value="Unassembled WGS sequence"/>
</dbReference>
<accession>A0A2M8QEQ8</accession>
<name>A0A2M8QEQ8_9CHLR</name>
<gene>
    <name evidence="7" type="ORF">CUN48_04400</name>
</gene>
<dbReference type="GO" id="GO:0005886">
    <property type="term" value="C:plasma membrane"/>
    <property type="evidence" value="ECO:0007669"/>
    <property type="project" value="UniProtKB-SubCell"/>
</dbReference>
<feature type="transmembrane region" description="Helical" evidence="6">
    <location>
        <begin position="303"/>
        <end position="322"/>
    </location>
</feature>
<comment type="caution">
    <text evidence="7">The sequence shown here is derived from an EMBL/GenBank/DDBJ whole genome shotgun (WGS) entry which is preliminary data.</text>
</comment>
<dbReference type="AlphaFoldDB" id="A0A2M8QEQ8"/>
<dbReference type="CDD" id="cd06579">
    <property type="entry name" value="TM_PBP1_transp_AraH_like"/>
    <property type="match status" value="1"/>
</dbReference>
<evidence type="ECO:0000256" key="4">
    <source>
        <dbReference type="ARBA" id="ARBA00022989"/>
    </source>
</evidence>
<dbReference type="Pfam" id="PF02653">
    <property type="entry name" value="BPD_transp_2"/>
    <property type="match status" value="1"/>
</dbReference>
<comment type="subcellular location">
    <subcellularLocation>
        <location evidence="1">Cell membrane</location>
        <topology evidence="1">Multi-pass membrane protein</topology>
    </subcellularLocation>
</comment>
<feature type="transmembrane region" description="Helical" evidence="6">
    <location>
        <begin position="252"/>
        <end position="271"/>
    </location>
</feature>
<feature type="transmembrane region" description="Helical" evidence="6">
    <location>
        <begin position="51"/>
        <end position="72"/>
    </location>
</feature>
<keyword evidence="4 6" id="KW-1133">Transmembrane helix</keyword>
<evidence type="ECO:0000256" key="5">
    <source>
        <dbReference type="ARBA" id="ARBA00023136"/>
    </source>
</evidence>